<feature type="region of interest" description="Disordered" evidence="1">
    <location>
        <begin position="1962"/>
        <end position="2018"/>
    </location>
</feature>
<dbReference type="InterPro" id="IPR036034">
    <property type="entry name" value="PDZ_sf"/>
</dbReference>
<dbReference type="PROSITE" id="PS50106">
    <property type="entry name" value="PDZ"/>
    <property type="match status" value="1"/>
</dbReference>
<dbReference type="Gene3D" id="2.30.42.10">
    <property type="match status" value="1"/>
</dbReference>
<feature type="compositionally biased region" description="Polar residues" evidence="1">
    <location>
        <begin position="385"/>
        <end position="394"/>
    </location>
</feature>
<dbReference type="PANTHER" id="PTHR47644">
    <property type="entry name" value="AGAP008221-PA"/>
    <property type="match status" value="1"/>
</dbReference>
<evidence type="ECO:0000313" key="4">
    <source>
        <dbReference type="Proteomes" id="UP000695022"/>
    </source>
</evidence>
<feature type="compositionally biased region" description="Polar residues" evidence="1">
    <location>
        <begin position="1962"/>
        <end position="1972"/>
    </location>
</feature>
<feature type="region of interest" description="Disordered" evidence="1">
    <location>
        <begin position="2061"/>
        <end position="2091"/>
    </location>
</feature>
<organism evidence="4 5">
    <name type="scientific">Priapulus caudatus</name>
    <name type="common">Priapulid worm</name>
    <dbReference type="NCBI Taxonomy" id="37621"/>
    <lineage>
        <taxon>Eukaryota</taxon>
        <taxon>Metazoa</taxon>
        <taxon>Ecdysozoa</taxon>
        <taxon>Scalidophora</taxon>
        <taxon>Priapulida</taxon>
        <taxon>Priapulimorpha</taxon>
        <taxon>Priapulimorphida</taxon>
        <taxon>Priapulidae</taxon>
        <taxon>Priapulus</taxon>
    </lineage>
</organism>
<dbReference type="SUPFAM" id="SSF50729">
    <property type="entry name" value="PH domain-like"/>
    <property type="match status" value="2"/>
</dbReference>
<evidence type="ECO:0000259" key="2">
    <source>
        <dbReference type="PROSITE" id="PS50003"/>
    </source>
</evidence>
<accession>A0ABM1FB07</accession>
<evidence type="ECO:0000313" key="5">
    <source>
        <dbReference type="RefSeq" id="XP_014681628.1"/>
    </source>
</evidence>
<feature type="compositionally biased region" description="Polar residues" evidence="1">
    <location>
        <begin position="1596"/>
        <end position="1606"/>
    </location>
</feature>
<dbReference type="Gene3D" id="2.30.29.30">
    <property type="entry name" value="Pleckstrin-homology domain (PH domain)/Phosphotyrosine-binding domain (PTB)"/>
    <property type="match status" value="2"/>
</dbReference>
<feature type="region of interest" description="Disordered" evidence="1">
    <location>
        <begin position="1461"/>
        <end position="1539"/>
    </location>
</feature>
<feature type="compositionally biased region" description="Polar residues" evidence="1">
    <location>
        <begin position="1479"/>
        <end position="1511"/>
    </location>
</feature>
<feature type="region of interest" description="Disordered" evidence="1">
    <location>
        <begin position="438"/>
        <end position="548"/>
    </location>
</feature>
<feature type="domain" description="PH" evidence="2">
    <location>
        <begin position="2215"/>
        <end position="2313"/>
    </location>
</feature>
<feature type="compositionally biased region" description="Low complexity" evidence="1">
    <location>
        <begin position="396"/>
        <end position="411"/>
    </location>
</feature>
<feature type="compositionally biased region" description="Basic and acidic residues" evidence="1">
    <location>
        <begin position="706"/>
        <end position="729"/>
    </location>
</feature>
<dbReference type="SMART" id="SM00228">
    <property type="entry name" value="PDZ"/>
    <property type="match status" value="1"/>
</dbReference>
<feature type="region of interest" description="Disordered" evidence="1">
    <location>
        <begin position="1569"/>
        <end position="1606"/>
    </location>
</feature>
<dbReference type="RefSeq" id="XP_014681628.1">
    <property type="nucleotide sequence ID" value="XM_014826142.1"/>
</dbReference>
<feature type="region of interest" description="Disordered" evidence="1">
    <location>
        <begin position="1389"/>
        <end position="1447"/>
    </location>
</feature>
<feature type="compositionally biased region" description="Polar residues" evidence="1">
    <location>
        <begin position="1643"/>
        <end position="1653"/>
    </location>
</feature>
<evidence type="ECO:0000256" key="1">
    <source>
        <dbReference type="SAM" id="MobiDB-lite"/>
    </source>
</evidence>
<feature type="region of interest" description="Disordered" evidence="1">
    <location>
        <begin position="774"/>
        <end position="796"/>
    </location>
</feature>
<name>A0ABM1FB07_PRICU</name>
<dbReference type="InterPro" id="IPR011993">
    <property type="entry name" value="PH-like_dom_sf"/>
</dbReference>
<feature type="compositionally biased region" description="Basic and acidic residues" evidence="1">
    <location>
        <begin position="273"/>
        <end position="289"/>
    </location>
</feature>
<dbReference type="InterPro" id="IPR001478">
    <property type="entry name" value="PDZ"/>
</dbReference>
<feature type="compositionally biased region" description="Basic and acidic residues" evidence="1">
    <location>
        <begin position="508"/>
        <end position="524"/>
    </location>
</feature>
<feature type="compositionally biased region" description="Low complexity" evidence="1">
    <location>
        <begin position="493"/>
        <end position="507"/>
    </location>
</feature>
<dbReference type="InterPro" id="IPR001849">
    <property type="entry name" value="PH_domain"/>
</dbReference>
<feature type="region of interest" description="Disordered" evidence="1">
    <location>
        <begin position="253"/>
        <end position="411"/>
    </location>
</feature>
<reference evidence="5" key="1">
    <citation type="submission" date="2025-08" db="UniProtKB">
        <authorList>
            <consortium name="RefSeq"/>
        </authorList>
    </citation>
    <scope>IDENTIFICATION</scope>
</reference>
<feature type="compositionally biased region" description="Polar residues" evidence="1">
    <location>
        <begin position="324"/>
        <end position="347"/>
    </location>
</feature>
<feature type="compositionally biased region" description="Polar residues" evidence="1">
    <location>
        <begin position="1980"/>
        <end position="1989"/>
    </location>
</feature>
<gene>
    <name evidence="5" type="primary">LOC106821375</name>
</gene>
<feature type="compositionally biased region" description="Basic and acidic residues" evidence="1">
    <location>
        <begin position="2077"/>
        <end position="2091"/>
    </location>
</feature>
<dbReference type="SUPFAM" id="SSF50156">
    <property type="entry name" value="PDZ domain-like"/>
    <property type="match status" value="1"/>
</dbReference>
<dbReference type="Proteomes" id="UP000695022">
    <property type="component" value="Unplaced"/>
</dbReference>
<proteinExistence type="predicted"/>
<evidence type="ECO:0000259" key="3">
    <source>
        <dbReference type="PROSITE" id="PS50106"/>
    </source>
</evidence>
<feature type="region of interest" description="Disordered" evidence="1">
    <location>
        <begin position="1643"/>
        <end position="1701"/>
    </location>
</feature>
<dbReference type="GeneID" id="106821375"/>
<dbReference type="PROSITE" id="PS50003">
    <property type="entry name" value="PH_DOMAIN"/>
    <property type="match status" value="2"/>
</dbReference>
<feature type="compositionally biased region" description="Low complexity" evidence="1">
    <location>
        <begin position="694"/>
        <end position="705"/>
    </location>
</feature>
<feature type="region of interest" description="Disordered" evidence="1">
    <location>
        <begin position="691"/>
        <end position="732"/>
    </location>
</feature>
<keyword evidence="4" id="KW-1185">Reference proteome</keyword>
<dbReference type="PANTHER" id="PTHR47644:SF1">
    <property type="entry name" value="PDZ DOMAIN-CONTAINING PROTEIN"/>
    <property type="match status" value="1"/>
</dbReference>
<dbReference type="Pfam" id="PF00169">
    <property type="entry name" value="PH"/>
    <property type="match status" value="2"/>
</dbReference>
<feature type="domain" description="PH" evidence="2">
    <location>
        <begin position="2338"/>
        <end position="2432"/>
    </location>
</feature>
<dbReference type="Pfam" id="PF00595">
    <property type="entry name" value="PDZ"/>
    <property type="match status" value="1"/>
</dbReference>
<protein>
    <submittedName>
        <fullName evidence="5">Uncharacterized protein LOC106821375 isoform X1</fullName>
    </submittedName>
</protein>
<feature type="compositionally biased region" description="Polar residues" evidence="1">
    <location>
        <begin position="438"/>
        <end position="456"/>
    </location>
</feature>
<feature type="region of interest" description="Disordered" evidence="1">
    <location>
        <begin position="962"/>
        <end position="983"/>
    </location>
</feature>
<dbReference type="SMART" id="SM00233">
    <property type="entry name" value="PH"/>
    <property type="match status" value="2"/>
</dbReference>
<feature type="domain" description="PDZ" evidence="3">
    <location>
        <begin position="2125"/>
        <end position="2202"/>
    </location>
</feature>
<sequence length="2443" mass="270394">MGKKTPRNRKGHPIYTREDIREQYCLSKGEYSDLASKEKLRGVQSEKPLKEAKKPFLGSLLKRGHKRKDSVEIALNANKENVEPVLQAGAGSLGGSSDRGQLRHDIRRHSSLRYSEERLTIRIPRPHTYAGEQLENVVLADFDDIVACKVEIQFPEKRSRMSMGSPPAVVSVRTMPLVRPVTPVLTVPVTQELTVSPGTSGVIGTVVGSTEGITQRPLSSGGGSDISENTLQVPQRAEEGTPQRASLRQRLSNAFRRSRPNTYHVGDPTASSSDEKAANSHHKPGERSSLRKKLGGSIFKPKPKASYTLPHGGDDSDAAAGNLGESSTGHLVQSKSSKTNTSLSESEASPRLEKPQADVGAQKRYSLRSSLERMFRKRKPDSQDEQPTTTTSLQHVDVSPAASDVSVAPSARVENNRVPRVVINEPDVGEFVGDLQEMKSSSLPTPLQPPHEQSPSLPAHQSRVGYRPRLDYLYMTKPPPPLKPKVLHYETGSSRPESPSSPTSDKSNSLEKDNRGHKSALSKETKRRKSGSLESRFGRAGLKSHHGSYSPVLSAKKFMPDQDLTVAQKHGSLGKHSRKAHSQMYCGHPGIFKPREPSVLVSYYSASAVASKVPLQQLTHNYDSVESENDPYLYPPHIDIGPYKYESLSRKSDPLSNLRWKRAGYFIETRTVGTQCPDKENVMFYIGSTEHQSLSDSSSKSPASGSDHEQNKGKPDSTESKPAEQKTEAGIEPQQKFSNCNMCQAIQRLCELCKQRKAVEKEISQIYKKIQNSKLSSKTKQQKQRATPYDTFLSGQHNRYGDPFRYKLPQQRHNASFFNKLSEKLKAETIAKQMQTAETQLQMQSDSGRHDPSDRAQQAVKLDKCESVDANDNVCDRLLSASPKQHKEQLTEQEHAAIESYLSELKMTEAEQTQQVAMAMAALNNRKTEKMVGTKARQERLRHIEHIETEKPSLKSVIKKEEKKEHIKRERSRSPHVPMSKSIPGQNIHQEMMLDEMRPIESTIPSGQYLPHSRTVLTSSTLAHDTRAHTVLPTTQGYLYTQRHPMAHMHTTAHSGSVNSPMVADHMHHHHYQAPPRVPPVTTPKSVLHKPLVHTPLAYAEGDVQYATKSTAVSIIEHIPHEAGQYRQHPSETHSQHFVYPEVRHAQTATSSDQVQYAIPRTRSPQLVSQAEIQRLLYDWHQMTHRDHAVATVTAHDSNVPDSAIDSHAGNYSLGIHYTDEIDEGRPYREVIHSDMNDPDHSHQQYVQQTYRNYPHLQNNGGQHIELSSLQYETQVAPYNPYQGIPPRQQQRSPPVRSHMEAYNEPHQDDRCRPEVRVKVHPPMLQHADDNRGTPPIPRHRVDHYACTPQTPTHMQQQRQATADTLQQREMRGCYTQAVLDSPMCAAESEKHALPGSPRNPPQYGAVPAVVDSRKPPPLDLRVLQQHHHQHHPPQERSPKPAGQHGTKERILLTESLVKKLNGSQGKRANHTPPPISPGTETSLSVSISLSPPDSKRSSTMSPDSKRSSALLSDHKGSLSPADTKRSSSKSPLGSAPRSPFEEIAHQSAHLPPDSLISRLIQTTQMSATLSPVGIKRSLSKSPTEPLPRPPMSDVMHQSTQLSTDAVSLQPVTSSLFTMHSSTSEHGNGQPLMCEIIDENQSHQRISPDSQGGETKHTQADDWTTEDVAARSSPITKASQETKSKKSTKRRTPTPEQATAEPIMKRINDNFTLTLHKKIKLDTDGPNSEADIITDERPAPETVSTQSVQAISIPDTVMTDSVTSQVHSDVMDDDIMTNSTGTLIIKRNIDDAHGGLQLYSRSGSGTLTCDSSVSMSESMTESMERQCTSPTQDTRNEIYQITSASDIPNRSCSLYTDAAASIQASPTQIQAAEALPAYSEAGLPGYSESLLLQQMQQGSRTNVPSTHSQYGATPGSAAPVINVVEASTPQAVRPKNSQSVRPKTASAEIVKVGQIPVITVASSSPLNHSPPQTVELKNLDGQTTSSPAKSSKHLSKGQVTVPPSDEKRTAPSSVQQLERDLSTKVASEGAVAGVETYVYAGPYLSSTWIYNSDASKLQLASGTHDNGTPGDSAAAADSRRLSQDSTASEKEFRERYTALRKEMLHQRPNIVYQRPEKCSYSHDKTVLVQKKKNEYGFRIHGSHPVIVAEVDKGGAAEQAGLGVGDAILSLNGVNVLEMSHRDVVQLAIKGPDPLVLEVSSQGVNFYQVDIDLEMKILYSGYMDILGGIGTPSRWRHRWIVLKQDNALYLYRSEEDRDPVGVVQVSGCTVTHLKDSNRPFCLRVARYGERTWYLSPDSQTTMDTWMQVLQEAAFILDAGDSWLRSCSRRAGLSPLAIDSPEYHGVITAQLHGRWHQFLAVLKDACLFLYANANSTAAAGALHLHGYTVSSKEIRQRPTLELTPTQPNLQTFCFFTDNAECHKRWMTALQHSISKWVRAEVTQGT</sequence>